<dbReference type="InterPro" id="IPR006542">
    <property type="entry name" value="DUF1093"/>
</dbReference>
<dbReference type="Proteomes" id="UP000182835">
    <property type="component" value="Unassembled WGS sequence"/>
</dbReference>
<accession>A0A1L8R759</accession>
<feature type="transmembrane region" description="Helical" evidence="1">
    <location>
        <begin position="7"/>
        <end position="26"/>
    </location>
</feature>
<gene>
    <name evidence="2" type="ORF">RU96_GL002142</name>
</gene>
<protein>
    <recommendedName>
        <fullName evidence="4">Amino acid ABC transporter ATP-binding protein</fullName>
    </recommendedName>
</protein>
<dbReference type="PANTHER" id="PTHR36433:SF2">
    <property type="entry name" value="YXEA FAMILY PROTEIN"/>
    <property type="match status" value="1"/>
</dbReference>
<dbReference type="EMBL" id="JXKG01000006">
    <property type="protein sequence ID" value="OJG15593.1"/>
    <property type="molecule type" value="Genomic_DNA"/>
</dbReference>
<keyword evidence="1" id="KW-0472">Membrane</keyword>
<reference evidence="2 3" key="1">
    <citation type="submission" date="2014-12" db="EMBL/GenBank/DDBJ databases">
        <title>Draft genome sequences of 29 type strains of Enterococci.</title>
        <authorList>
            <person name="Zhong Z."/>
            <person name="Sun Z."/>
            <person name="Liu W."/>
            <person name="Zhang W."/>
            <person name="Zhang H."/>
        </authorList>
    </citation>
    <scope>NUCLEOTIDE SEQUENCE [LARGE SCALE GENOMIC DNA]</scope>
    <source>
        <strain evidence="2 3">DSM 21207</strain>
    </source>
</reference>
<dbReference type="PANTHER" id="PTHR36433">
    <property type="entry name" value="HYPOTHETICAL CYTOSOLIC PROTEIN"/>
    <property type="match status" value="1"/>
</dbReference>
<keyword evidence="1" id="KW-0812">Transmembrane</keyword>
<organism evidence="2 3">
    <name type="scientific">Enterococcus canintestini</name>
    <dbReference type="NCBI Taxonomy" id="317010"/>
    <lineage>
        <taxon>Bacteria</taxon>
        <taxon>Bacillati</taxon>
        <taxon>Bacillota</taxon>
        <taxon>Bacilli</taxon>
        <taxon>Lactobacillales</taxon>
        <taxon>Enterococcaceae</taxon>
        <taxon>Enterococcus</taxon>
    </lineage>
</organism>
<dbReference type="InterPro" id="IPR036166">
    <property type="entry name" value="YxeA-like_sf"/>
</dbReference>
<dbReference type="NCBIfam" id="TIGR01655">
    <property type="entry name" value="yxeA_fam"/>
    <property type="match status" value="1"/>
</dbReference>
<dbReference type="AlphaFoldDB" id="A0A1L8R759"/>
<sequence>MVEHVKKLLIGLVVIIAAAFGLFKFIENTEMGGDTYYVQITTDGKQVTLKDDSGQEYLDYEYQLTGYDDKGNSKELSFRANKERPLRKNAYLKVTYNSKKEEVTQWEEVNEKTVPQKALTQLK</sequence>
<dbReference type="STRING" id="317010.RU96_GL002142"/>
<evidence type="ECO:0000256" key="1">
    <source>
        <dbReference type="SAM" id="Phobius"/>
    </source>
</evidence>
<evidence type="ECO:0000313" key="2">
    <source>
        <dbReference type="EMBL" id="OJG15593.1"/>
    </source>
</evidence>
<proteinExistence type="predicted"/>
<dbReference type="SUPFAM" id="SSF159121">
    <property type="entry name" value="BC4932-like"/>
    <property type="match status" value="1"/>
</dbReference>
<dbReference type="Pfam" id="PF06486">
    <property type="entry name" value="DUF1093"/>
    <property type="match status" value="1"/>
</dbReference>
<evidence type="ECO:0000313" key="3">
    <source>
        <dbReference type="Proteomes" id="UP000182835"/>
    </source>
</evidence>
<comment type="caution">
    <text evidence="2">The sequence shown here is derived from an EMBL/GenBank/DDBJ whole genome shotgun (WGS) entry which is preliminary data.</text>
</comment>
<dbReference type="Gene3D" id="2.40.50.480">
    <property type="match status" value="1"/>
</dbReference>
<evidence type="ECO:0008006" key="4">
    <source>
        <dbReference type="Google" id="ProtNLM"/>
    </source>
</evidence>
<name>A0A1L8R759_9ENTE</name>
<keyword evidence="1" id="KW-1133">Transmembrane helix</keyword>